<evidence type="ECO:0008006" key="4">
    <source>
        <dbReference type="Google" id="ProtNLM"/>
    </source>
</evidence>
<evidence type="ECO:0000313" key="2">
    <source>
        <dbReference type="EMBL" id="KAK7477900.1"/>
    </source>
</evidence>
<sequence>MKSAVIDPKCSRCLQSGHRAVECESEVVCRACKKSGHKEKDGKCNQLSDNPREQKQSAEETPLVTSDPPPQSSMNEPGHTLPVQRKENLERGRQESRGKEKQTPISGYMQRRHRSETPSKRLRSDSSSPTLLRDDLVRTLATGDPAQHRDSSSAAETQVT</sequence>
<dbReference type="Proteomes" id="UP001519460">
    <property type="component" value="Unassembled WGS sequence"/>
</dbReference>
<dbReference type="EMBL" id="JACVVK020000339">
    <property type="protein sequence ID" value="KAK7477900.1"/>
    <property type="molecule type" value="Genomic_DNA"/>
</dbReference>
<name>A0ABD0JT94_9CAEN</name>
<keyword evidence="3" id="KW-1185">Reference proteome</keyword>
<feature type="region of interest" description="Disordered" evidence="1">
    <location>
        <begin position="34"/>
        <end position="160"/>
    </location>
</feature>
<evidence type="ECO:0000313" key="3">
    <source>
        <dbReference type="Proteomes" id="UP001519460"/>
    </source>
</evidence>
<evidence type="ECO:0000256" key="1">
    <source>
        <dbReference type="SAM" id="MobiDB-lite"/>
    </source>
</evidence>
<dbReference type="Gene3D" id="4.10.60.10">
    <property type="entry name" value="Zinc finger, CCHC-type"/>
    <property type="match status" value="1"/>
</dbReference>
<dbReference type="AlphaFoldDB" id="A0ABD0JT94"/>
<reference evidence="2 3" key="1">
    <citation type="journal article" date="2023" name="Sci. Data">
        <title>Genome assembly of the Korean intertidal mud-creeper Batillaria attramentaria.</title>
        <authorList>
            <person name="Patra A.K."/>
            <person name="Ho P.T."/>
            <person name="Jun S."/>
            <person name="Lee S.J."/>
            <person name="Kim Y."/>
            <person name="Won Y.J."/>
        </authorList>
    </citation>
    <scope>NUCLEOTIDE SEQUENCE [LARGE SCALE GENOMIC DNA]</scope>
    <source>
        <strain evidence="2">Wonlab-2016</strain>
    </source>
</reference>
<gene>
    <name evidence="2" type="ORF">BaRGS_00030896</name>
</gene>
<organism evidence="2 3">
    <name type="scientific">Batillaria attramentaria</name>
    <dbReference type="NCBI Taxonomy" id="370345"/>
    <lineage>
        <taxon>Eukaryota</taxon>
        <taxon>Metazoa</taxon>
        <taxon>Spiralia</taxon>
        <taxon>Lophotrochozoa</taxon>
        <taxon>Mollusca</taxon>
        <taxon>Gastropoda</taxon>
        <taxon>Caenogastropoda</taxon>
        <taxon>Sorbeoconcha</taxon>
        <taxon>Cerithioidea</taxon>
        <taxon>Batillariidae</taxon>
        <taxon>Batillaria</taxon>
    </lineage>
</organism>
<dbReference type="SUPFAM" id="SSF57756">
    <property type="entry name" value="Retrovirus zinc finger-like domains"/>
    <property type="match status" value="1"/>
</dbReference>
<protein>
    <recommendedName>
        <fullName evidence="4">CCHC-type domain-containing protein</fullName>
    </recommendedName>
</protein>
<dbReference type="InterPro" id="IPR036875">
    <property type="entry name" value="Znf_CCHC_sf"/>
</dbReference>
<proteinExistence type="predicted"/>
<feature type="compositionally biased region" description="Basic and acidic residues" evidence="1">
    <location>
        <begin position="115"/>
        <end position="124"/>
    </location>
</feature>
<accession>A0ABD0JT94</accession>
<comment type="caution">
    <text evidence="2">The sequence shown here is derived from an EMBL/GenBank/DDBJ whole genome shotgun (WGS) entry which is preliminary data.</text>
</comment>
<feature type="compositionally biased region" description="Basic and acidic residues" evidence="1">
    <location>
        <begin position="84"/>
        <end position="102"/>
    </location>
</feature>